<keyword evidence="1" id="KW-0812">Transmembrane</keyword>
<organism evidence="3 4">
    <name type="scientific">Tessaracoccus palaemonis</name>
    <dbReference type="NCBI Taxonomy" id="2829499"/>
    <lineage>
        <taxon>Bacteria</taxon>
        <taxon>Bacillati</taxon>
        <taxon>Actinomycetota</taxon>
        <taxon>Actinomycetes</taxon>
        <taxon>Propionibacteriales</taxon>
        <taxon>Propionibacteriaceae</taxon>
        <taxon>Tessaracoccus</taxon>
    </lineage>
</organism>
<dbReference type="EMBL" id="CP079216">
    <property type="protein sequence ID" value="QXT63003.1"/>
    <property type="molecule type" value="Genomic_DNA"/>
</dbReference>
<evidence type="ECO:0000256" key="1">
    <source>
        <dbReference type="SAM" id="Phobius"/>
    </source>
</evidence>
<keyword evidence="4" id="KW-1185">Reference proteome</keyword>
<sequence>MISSRLLRAALAAALFAVTLVSASVRPALAAGEYLDVTISSVSTATIDLTDPDQVITLKGTVTNVSTVPIRFANVHFWRSPTPLASSAAVTAALEAPPAGERLNQSEDNYFTISQEDEFGPGERVDFTVSGTVAQLTDEGTPLTATDVVYLIGVQVRGLPNDATGRSVVGRDAIAMAATGQSVESSSVVLLTATPTWTTDGTFIDDSLEDELGGRLETLLGSASRTDVVTALDPALYDAAQKMSGTHTVGEDEESGSGVALRWVRRVDELIAAGSVWRLPYGNPDLVRAAASGALAPTLEAAASATPEALLGLPSVAVLTAGADESMLADLSDIDTVIVDGGSGSQAGAPNVIMAASQAELGGLEEGVQLARQVADDLVADRTPLYLISTAAEARRDAELDHLRTRTVPTTMPQSALVWPTDTTVAAWSDVADALHDARGNAGLIGDLSGTEPAGIDSLFATAFSADFATQADALAWTRTNAPERVSNDAVTLRAAASFVMGSRTNTFPATLTNTLAVPVTVDVRFTSDSPQRIRVPDLAGVTVQPGEALTLEVVPEASSNGVSLVHAQVTSTGGVPIGAPVTIEITATNFGRVGWIIIVVSGAVVLGGTAWRIRTVRRERARAESEGVQP</sequence>
<name>A0ABX8SLH1_9ACTN</name>
<keyword evidence="1" id="KW-1133">Transmembrane helix</keyword>
<dbReference type="Pfam" id="PF19516">
    <property type="entry name" value="DUF6049"/>
    <property type="match status" value="1"/>
</dbReference>
<evidence type="ECO:0000313" key="4">
    <source>
        <dbReference type="Proteomes" id="UP000824504"/>
    </source>
</evidence>
<keyword evidence="2" id="KW-0732">Signal</keyword>
<protein>
    <recommendedName>
        <fullName evidence="5">Secreted protein</fullName>
    </recommendedName>
</protein>
<proteinExistence type="predicted"/>
<dbReference type="Proteomes" id="UP000824504">
    <property type="component" value="Chromosome"/>
</dbReference>
<evidence type="ECO:0008006" key="5">
    <source>
        <dbReference type="Google" id="ProtNLM"/>
    </source>
</evidence>
<dbReference type="RefSeq" id="WP_219082443.1">
    <property type="nucleotide sequence ID" value="NZ_CP079216.1"/>
</dbReference>
<accession>A0ABX8SLH1</accession>
<reference evidence="3 4" key="1">
    <citation type="submission" date="2021-07" db="EMBL/GenBank/DDBJ databases">
        <title>complete genome sequencing of Tessaracoccus sp.J1M15.</title>
        <authorList>
            <person name="Bae J.-W."/>
            <person name="Kim D.-y."/>
        </authorList>
    </citation>
    <scope>NUCLEOTIDE SEQUENCE [LARGE SCALE GENOMIC DNA]</scope>
    <source>
        <strain evidence="3 4">J1M15</strain>
    </source>
</reference>
<evidence type="ECO:0000313" key="3">
    <source>
        <dbReference type="EMBL" id="QXT63003.1"/>
    </source>
</evidence>
<feature type="signal peptide" evidence="2">
    <location>
        <begin position="1"/>
        <end position="30"/>
    </location>
</feature>
<feature type="transmembrane region" description="Helical" evidence="1">
    <location>
        <begin position="594"/>
        <end position="614"/>
    </location>
</feature>
<gene>
    <name evidence="3" type="ORF">KDB89_00480</name>
</gene>
<keyword evidence="1" id="KW-0472">Membrane</keyword>
<evidence type="ECO:0000256" key="2">
    <source>
        <dbReference type="SAM" id="SignalP"/>
    </source>
</evidence>
<feature type="chain" id="PRO_5047035049" description="Secreted protein" evidence="2">
    <location>
        <begin position="31"/>
        <end position="631"/>
    </location>
</feature>
<dbReference type="InterPro" id="IPR046112">
    <property type="entry name" value="DUF6049"/>
</dbReference>